<accession>A0AAV4XE66</accession>
<keyword evidence="2" id="KW-1185">Reference proteome</keyword>
<evidence type="ECO:0000313" key="1">
    <source>
        <dbReference type="EMBL" id="GIY92768.1"/>
    </source>
</evidence>
<name>A0AAV4XE66_CAEEX</name>
<proteinExistence type="predicted"/>
<gene>
    <name evidence="1" type="ORF">CEXT_541431</name>
</gene>
<comment type="caution">
    <text evidence="1">The sequence shown here is derived from an EMBL/GenBank/DDBJ whole genome shotgun (WGS) entry which is preliminary data.</text>
</comment>
<dbReference type="Proteomes" id="UP001054945">
    <property type="component" value="Unassembled WGS sequence"/>
</dbReference>
<protein>
    <submittedName>
        <fullName evidence="1">Uncharacterized protein</fullName>
    </submittedName>
</protein>
<organism evidence="1 2">
    <name type="scientific">Caerostris extrusa</name>
    <name type="common">Bark spider</name>
    <name type="synonym">Caerostris bankana</name>
    <dbReference type="NCBI Taxonomy" id="172846"/>
    <lineage>
        <taxon>Eukaryota</taxon>
        <taxon>Metazoa</taxon>
        <taxon>Ecdysozoa</taxon>
        <taxon>Arthropoda</taxon>
        <taxon>Chelicerata</taxon>
        <taxon>Arachnida</taxon>
        <taxon>Araneae</taxon>
        <taxon>Araneomorphae</taxon>
        <taxon>Entelegynae</taxon>
        <taxon>Araneoidea</taxon>
        <taxon>Araneidae</taxon>
        <taxon>Caerostris</taxon>
    </lineage>
</organism>
<evidence type="ECO:0000313" key="2">
    <source>
        <dbReference type="Proteomes" id="UP001054945"/>
    </source>
</evidence>
<dbReference type="EMBL" id="BPLR01017581">
    <property type="protein sequence ID" value="GIY92768.1"/>
    <property type="molecule type" value="Genomic_DNA"/>
</dbReference>
<reference evidence="1 2" key="1">
    <citation type="submission" date="2021-06" db="EMBL/GenBank/DDBJ databases">
        <title>Caerostris extrusa draft genome.</title>
        <authorList>
            <person name="Kono N."/>
            <person name="Arakawa K."/>
        </authorList>
    </citation>
    <scope>NUCLEOTIDE SEQUENCE [LARGE SCALE GENOMIC DNA]</scope>
</reference>
<sequence length="81" mass="9240">MSVQHLQHLPSDSLDSILSSETPREKFILGELSLQDRAERTDGRLTDHATRDGLFVWMPKCRQLRIQRLGGMSQIAQNKPP</sequence>
<dbReference type="AlphaFoldDB" id="A0AAV4XE66"/>